<keyword evidence="1" id="KW-0472">Membrane</keyword>
<dbReference type="AlphaFoldDB" id="A0A974CC04"/>
<keyword evidence="1" id="KW-1133">Transmembrane helix</keyword>
<accession>A0A974CC04</accession>
<protein>
    <submittedName>
        <fullName evidence="2">Uncharacterized protein</fullName>
    </submittedName>
</protein>
<gene>
    <name evidence="2" type="ORF">XELAEV_18037132mg</name>
</gene>
<evidence type="ECO:0000256" key="1">
    <source>
        <dbReference type="SAM" id="Phobius"/>
    </source>
</evidence>
<reference evidence="3" key="1">
    <citation type="journal article" date="2016" name="Nature">
        <title>Genome evolution in the allotetraploid frog Xenopus laevis.</title>
        <authorList>
            <person name="Session A.M."/>
            <person name="Uno Y."/>
            <person name="Kwon T."/>
            <person name="Chapman J.A."/>
            <person name="Toyoda A."/>
            <person name="Takahashi S."/>
            <person name="Fukui A."/>
            <person name="Hikosaka A."/>
            <person name="Suzuki A."/>
            <person name="Kondo M."/>
            <person name="van Heeringen S.J."/>
            <person name="Quigley I."/>
            <person name="Heinz S."/>
            <person name="Ogino H."/>
            <person name="Ochi H."/>
            <person name="Hellsten U."/>
            <person name="Lyons J.B."/>
            <person name="Simakov O."/>
            <person name="Putnam N."/>
            <person name="Stites J."/>
            <person name="Kuroki Y."/>
            <person name="Tanaka T."/>
            <person name="Michiue T."/>
            <person name="Watanabe M."/>
            <person name="Bogdanovic O."/>
            <person name="Lister R."/>
            <person name="Georgiou G."/>
            <person name="Paranjpe S.S."/>
            <person name="van Kruijsbergen I."/>
            <person name="Shu S."/>
            <person name="Carlson J."/>
            <person name="Kinoshita T."/>
            <person name="Ohta Y."/>
            <person name="Mawaribuchi S."/>
            <person name="Jenkins J."/>
            <person name="Grimwood J."/>
            <person name="Schmutz J."/>
            <person name="Mitros T."/>
            <person name="Mozaffari S.V."/>
            <person name="Suzuki Y."/>
            <person name="Haramoto Y."/>
            <person name="Yamamoto T.S."/>
            <person name="Takagi C."/>
            <person name="Heald R."/>
            <person name="Miller K."/>
            <person name="Haudenschild C."/>
            <person name="Kitzman J."/>
            <person name="Nakayama T."/>
            <person name="Izutsu Y."/>
            <person name="Robert J."/>
            <person name="Fortriede J."/>
            <person name="Burns K."/>
            <person name="Lotay V."/>
            <person name="Karimi K."/>
            <person name="Yasuoka Y."/>
            <person name="Dichmann D.S."/>
            <person name="Flajnik M.F."/>
            <person name="Houston D.W."/>
            <person name="Shendure J."/>
            <person name="DuPasquier L."/>
            <person name="Vize P.D."/>
            <person name="Zorn A.M."/>
            <person name="Ito M."/>
            <person name="Marcotte E.M."/>
            <person name="Wallingford J.B."/>
            <person name="Ito Y."/>
            <person name="Asashima M."/>
            <person name="Ueno N."/>
            <person name="Matsuda Y."/>
            <person name="Veenstra G.J."/>
            <person name="Fujiyama A."/>
            <person name="Harland R.M."/>
            <person name="Taira M."/>
            <person name="Rokhsar D.S."/>
        </authorList>
    </citation>
    <scope>NUCLEOTIDE SEQUENCE [LARGE SCALE GENOMIC DNA]</scope>
    <source>
        <strain evidence="3">J</strain>
    </source>
</reference>
<organism evidence="2 3">
    <name type="scientific">Xenopus laevis</name>
    <name type="common">African clawed frog</name>
    <dbReference type="NCBI Taxonomy" id="8355"/>
    <lineage>
        <taxon>Eukaryota</taxon>
        <taxon>Metazoa</taxon>
        <taxon>Chordata</taxon>
        <taxon>Craniata</taxon>
        <taxon>Vertebrata</taxon>
        <taxon>Euteleostomi</taxon>
        <taxon>Amphibia</taxon>
        <taxon>Batrachia</taxon>
        <taxon>Anura</taxon>
        <taxon>Pipoidea</taxon>
        <taxon>Pipidae</taxon>
        <taxon>Xenopodinae</taxon>
        <taxon>Xenopus</taxon>
        <taxon>Xenopus</taxon>
    </lineage>
</organism>
<sequence>MCHSLILSSLPSFFMCLCLLFPISNMLFSLPYFLVMYNFSYLPDMVSFPLTLCVNMSLLASSPHASFCFPRPLHIPFSLPFQHSIYHFLYLPAQLHKPFCSPLPPPHVPFSKPFTLSISLSSALLWWGRG</sequence>
<keyword evidence="1" id="KW-0812">Transmembrane</keyword>
<dbReference type="Proteomes" id="UP000694892">
    <property type="component" value="Chromosome 7S"/>
</dbReference>
<evidence type="ECO:0000313" key="2">
    <source>
        <dbReference type="EMBL" id="OCT70211.1"/>
    </source>
</evidence>
<proteinExistence type="predicted"/>
<name>A0A974CC04_XENLA</name>
<evidence type="ECO:0000313" key="3">
    <source>
        <dbReference type="Proteomes" id="UP000694892"/>
    </source>
</evidence>
<dbReference type="EMBL" id="CM004479">
    <property type="protein sequence ID" value="OCT70211.1"/>
    <property type="molecule type" value="Genomic_DNA"/>
</dbReference>
<feature type="transmembrane region" description="Helical" evidence="1">
    <location>
        <begin position="12"/>
        <end position="34"/>
    </location>
</feature>